<reference evidence="3" key="1">
    <citation type="journal article" date="2013" name="Nature">
        <title>Draft genome of the wheat A-genome progenitor Triticum urartu.</title>
        <authorList>
            <person name="Ling H.Q."/>
            <person name="Zhao S."/>
            <person name="Liu D."/>
            <person name="Wang J."/>
            <person name="Sun H."/>
            <person name="Zhang C."/>
            <person name="Fan H."/>
            <person name="Li D."/>
            <person name="Dong L."/>
            <person name="Tao Y."/>
            <person name="Gao C."/>
            <person name="Wu H."/>
            <person name="Li Y."/>
            <person name="Cui Y."/>
            <person name="Guo X."/>
            <person name="Zheng S."/>
            <person name="Wang B."/>
            <person name="Yu K."/>
            <person name="Liang Q."/>
            <person name="Yang W."/>
            <person name="Lou X."/>
            <person name="Chen J."/>
            <person name="Feng M."/>
            <person name="Jian J."/>
            <person name="Zhang X."/>
            <person name="Luo G."/>
            <person name="Jiang Y."/>
            <person name="Liu J."/>
            <person name="Wang Z."/>
            <person name="Sha Y."/>
            <person name="Zhang B."/>
            <person name="Wu H."/>
            <person name="Tang D."/>
            <person name="Shen Q."/>
            <person name="Xue P."/>
            <person name="Zou S."/>
            <person name="Wang X."/>
            <person name="Liu X."/>
            <person name="Wang F."/>
            <person name="Yang Y."/>
            <person name="An X."/>
            <person name="Dong Z."/>
            <person name="Zhang K."/>
            <person name="Zhang X."/>
            <person name="Luo M.C."/>
            <person name="Dvorak J."/>
            <person name="Tong Y."/>
            <person name="Wang J."/>
            <person name="Yang H."/>
            <person name="Li Z."/>
            <person name="Wang D."/>
            <person name="Zhang A."/>
            <person name="Wang J."/>
        </authorList>
    </citation>
    <scope>NUCLEOTIDE SEQUENCE</scope>
    <source>
        <strain evidence="3">cv. G1812</strain>
    </source>
</reference>
<accession>A0A8R7QMP9</accession>
<proteinExistence type="predicted"/>
<dbReference type="Gramene" id="TuG1812G0500005706.01.T01">
    <property type="protein sequence ID" value="TuG1812G0500005706.01.T01"/>
    <property type="gene ID" value="TuG1812G0500005706.01"/>
</dbReference>
<reference evidence="2" key="2">
    <citation type="submission" date="2018-03" db="EMBL/GenBank/DDBJ databases">
        <title>The Triticum urartu genome reveals the dynamic nature of wheat genome evolution.</title>
        <authorList>
            <person name="Ling H."/>
            <person name="Ma B."/>
            <person name="Shi X."/>
            <person name="Liu H."/>
            <person name="Dong L."/>
            <person name="Sun H."/>
            <person name="Cao Y."/>
            <person name="Gao Q."/>
            <person name="Zheng S."/>
            <person name="Li Y."/>
            <person name="Yu Y."/>
            <person name="Du H."/>
            <person name="Qi M."/>
            <person name="Li Y."/>
            <person name="Yu H."/>
            <person name="Cui Y."/>
            <person name="Wang N."/>
            <person name="Chen C."/>
            <person name="Wu H."/>
            <person name="Zhao Y."/>
            <person name="Zhang J."/>
            <person name="Li Y."/>
            <person name="Zhou W."/>
            <person name="Zhang B."/>
            <person name="Hu W."/>
            <person name="Eijk M."/>
            <person name="Tang J."/>
            <person name="Witsenboer H."/>
            <person name="Zhao S."/>
            <person name="Li Z."/>
            <person name="Zhang A."/>
            <person name="Wang D."/>
            <person name="Liang C."/>
        </authorList>
    </citation>
    <scope>NUCLEOTIDE SEQUENCE [LARGE SCALE GENOMIC DNA]</scope>
    <source>
        <strain evidence="2">cv. G1812</strain>
    </source>
</reference>
<organism evidence="2 3">
    <name type="scientific">Triticum urartu</name>
    <name type="common">Red wild einkorn</name>
    <name type="synonym">Crithodium urartu</name>
    <dbReference type="NCBI Taxonomy" id="4572"/>
    <lineage>
        <taxon>Eukaryota</taxon>
        <taxon>Viridiplantae</taxon>
        <taxon>Streptophyta</taxon>
        <taxon>Embryophyta</taxon>
        <taxon>Tracheophyta</taxon>
        <taxon>Spermatophyta</taxon>
        <taxon>Magnoliopsida</taxon>
        <taxon>Liliopsida</taxon>
        <taxon>Poales</taxon>
        <taxon>Poaceae</taxon>
        <taxon>BOP clade</taxon>
        <taxon>Pooideae</taxon>
        <taxon>Triticodae</taxon>
        <taxon>Triticeae</taxon>
        <taxon>Triticinae</taxon>
        <taxon>Triticum</taxon>
    </lineage>
</organism>
<dbReference type="InterPro" id="IPR053168">
    <property type="entry name" value="Glutamic_endopeptidase"/>
</dbReference>
<dbReference type="PANTHER" id="PTHR31589:SF219">
    <property type="entry name" value="OS06G0144400 PROTEIN"/>
    <property type="match status" value="1"/>
</dbReference>
<reference evidence="2" key="3">
    <citation type="submission" date="2022-06" db="UniProtKB">
        <authorList>
            <consortium name="EnsemblPlants"/>
        </authorList>
    </citation>
    <scope>IDENTIFICATION</scope>
</reference>
<dbReference type="InterPro" id="IPR004314">
    <property type="entry name" value="Neprosin"/>
</dbReference>
<evidence type="ECO:0000313" key="3">
    <source>
        <dbReference type="Proteomes" id="UP000015106"/>
    </source>
</evidence>
<dbReference type="EnsemblPlants" id="TuG1812G0500005706.01.T01">
    <property type="protein sequence ID" value="TuG1812G0500005706.01.T01"/>
    <property type="gene ID" value="TuG1812G0500005706.01"/>
</dbReference>
<dbReference type="PANTHER" id="PTHR31589">
    <property type="entry name" value="PROTEIN, PUTATIVE (DUF239)-RELATED-RELATED"/>
    <property type="match status" value="1"/>
</dbReference>
<dbReference type="Proteomes" id="UP000015106">
    <property type="component" value="Chromosome 5"/>
</dbReference>
<name>A0A8R7QMP9_TRIUA</name>
<evidence type="ECO:0000313" key="2">
    <source>
        <dbReference type="EnsemblPlants" id="TuG1812G0500005706.01.T01"/>
    </source>
</evidence>
<dbReference type="PROSITE" id="PS52045">
    <property type="entry name" value="NEPROSIN_PEP_CD"/>
    <property type="match status" value="1"/>
</dbReference>
<keyword evidence="3" id="KW-1185">Reference proteome</keyword>
<protein>
    <recommendedName>
        <fullName evidence="1">Neprosin PEP catalytic domain-containing protein</fullName>
    </recommendedName>
</protein>
<feature type="domain" description="Neprosin PEP catalytic" evidence="1">
    <location>
        <begin position="1"/>
        <end position="130"/>
    </location>
</feature>
<sequence length="134" mass="14173">MGIHRDDAKLIWWVSVEEVDIGYFSEDAFDTAFPEGSYVEMGGRVLNTRPGGKHTRTPMGNGMPACAGSRFAATIFEYLGVNAGGQLFLDAPDRTVTTTAGCYGAKPIGFTAGRAGYVVAYGGPGGIYCDQPCC</sequence>
<evidence type="ECO:0000259" key="1">
    <source>
        <dbReference type="PROSITE" id="PS52045"/>
    </source>
</evidence>
<dbReference type="AlphaFoldDB" id="A0A8R7QMP9"/>
<dbReference type="Pfam" id="PF03080">
    <property type="entry name" value="Neprosin"/>
    <property type="match status" value="1"/>
</dbReference>